<dbReference type="CDD" id="cd07067">
    <property type="entry name" value="HP_PGM_like"/>
    <property type="match status" value="1"/>
</dbReference>
<dbReference type="SUPFAM" id="SSF53254">
    <property type="entry name" value="Phosphoglycerate mutase-like"/>
    <property type="match status" value="1"/>
</dbReference>
<dbReference type="AlphaFoldDB" id="A0A1A6C1V7"/>
<name>A0A1A6C1V7_9GAMM</name>
<dbReference type="PANTHER" id="PTHR48100:SF1">
    <property type="entry name" value="HISTIDINE PHOSPHATASE FAMILY PROTEIN-RELATED"/>
    <property type="match status" value="1"/>
</dbReference>
<dbReference type="Gene3D" id="3.40.50.1240">
    <property type="entry name" value="Phosphoglycerate mutase-like"/>
    <property type="match status" value="1"/>
</dbReference>
<keyword evidence="2" id="KW-1185">Reference proteome</keyword>
<dbReference type="RefSeq" id="WP_236717323.1">
    <property type="nucleotide sequence ID" value="NZ_JQSG02000006.1"/>
</dbReference>
<gene>
    <name evidence="1" type="ORF">Thpro_022801</name>
</gene>
<dbReference type="InterPro" id="IPR029033">
    <property type="entry name" value="His_PPase_superfam"/>
</dbReference>
<dbReference type="SMART" id="SM00855">
    <property type="entry name" value="PGAM"/>
    <property type="match status" value="1"/>
</dbReference>
<comment type="caution">
    <text evidence="1">The sequence shown here is derived from an EMBL/GenBank/DDBJ whole genome shotgun (WGS) entry which is preliminary data.</text>
</comment>
<dbReference type="PIRSF" id="PIRSF000709">
    <property type="entry name" value="6PFK_2-Ptase"/>
    <property type="match status" value="1"/>
</dbReference>
<dbReference type="GO" id="GO:0016791">
    <property type="term" value="F:phosphatase activity"/>
    <property type="evidence" value="ECO:0007669"/>
    <property type="project" value="TreeGrafter"/>
</dbReference>
<dbReference type="GO" id="GO:0005737">
    <property type="term" value="C:cytoplasm"/>
    <property type="evidence" value="ECO:0007669"/>
    <property type="project" value="TreeGrafter"/>
</dbReference>
<protein>
    <recommendedName>
        <fullName evidence="3">Histidine phosphatase family protein</fullName>
    </recommendedName>
</protein>
<evidence type="ECO:0000313" key="2">
    <source>
        <dbReference type="Proteomes" id="UP000029273"/>
    </source>
</evidence>
<dbReference type="InterPro" id="IPR050275">
    <property type="entry name" value="PGM_Phosphatase"/>
</dbReference>
<proteinExistence type="predicted"/>
<organism evidence="1 2">
    <name type="scientific">Acidihalobacter prosperus</name>
    <dbReference type="NCBI Taxonomy" id="160660"/>
    <lineage>
        <taxon>Bacteria</taxon>
        <taxon>Pseudomonadati</taxon>
        <taxon>Pseudomonadota</taxon>
        <taxon>Gammaproteobacteria</taxon>
        <taxon>Chromatiales</taxon>
        <taxon>Ectothiorhodospiraceae</taxon>
        <taxon>Acidihalobacter</taxon>
    </lineage>
</organism>
<dbReference type="PANTHER" id="PTHR48100">
    <property type="entry name" value="BROAD-SPECIFICITY PHOSPHATASE YOR283W-RELATED"/>
    <property type="match status" value="1"/>
</dbReference>
<reference evidence="1 2" key="1">
    <citation type="journal article" date="2014" name="Genome Announc.">
        <title>Draft Genome Sequence of the Iron-Oxidizing, Acidophilic, and Halotolerant 'Thiobacillus prosperus' Type Strain DSM 5130.</title>
        <authorList>
            <person name="Ossandon F.J."/>
            <person name="Cardenas J.P."/>
            <person name="Corbett M."/>
            <person name="Quatrini R."/>
            <person name="Holmes D.S."/>
            <person name="Watkin E."/>
        </authorList>
    </citation>
    <scope>NUCLEOTIDE SEQUENCE [LARGE SCALE GENOMIC DNA]</scope>
    <source>
        <strain evidence="1 2">DSM 5130</strain>
    </source>
</reference>
<dbReference type="Proteomes" id="UP000029273">
    <property type="component" value="Unassembled WGS sequence"/>
</dbReference>
<accession>A0A1A6C1V7</accession>
<evidence type="ECO:0008006" key="3">
    <source>
        <dbReference type="Google" id="ProtNLM"/>
    </source>
</evidence>
<sequence length="204" mass="22077">MGELNAPRPDTPATLEIGLLRHGEPVGGRRYRGHGVDDPLSEQGWRQMWAVLEGAGDWSAVVSSPLRRAREFAEAYAGRHNLPLRVEPRLCEIGMGDWEGRRPAEVALSDPAAYTGYYADPIRGMPAGAEPLERFYARVAAALDELSGEGPILVVAHAGVVRVAVARALEGSLAAMMRVKVPYAGLSRITRDARGWCLRSHAGT</sequence>
<dbReference type="InterPro" id="IPR013078">
    <property type="entry name" value="His_Pase_superF_clade-1"/>
</dbReference>
<evidence type="ECO:0000313" key="1">
    <source>
        <dbReference type="EMBL" id="OBS08551.1"/>
    </source>
</evidence>
<dbReference type="EMBL" id="JQSG02000006">
    <property type="protein sequence ID" value="OBS08551.1"/>
    <property type="molecule type" value="Genomic_DNA"/>
</dbReference>
<dbReference type="Pfam" id="PF00300">
    <property type="entry name" value="His_Phos_1"/>
    <property type="match status" value="1"/>
</dbReference>